<organism evidence="1 2">
    <name type="scientific">Bauhinia variegata</name>
    <name type="common">Purple orchid tree</name>
    <name type="synonym">Phanera variegata</name>
    <dbReference type="NCBI Taxonomy" id="167791"/>
    <lineage>
        <taxon>Eukaryota</taxon>
        <taxon>Viridiplantae</taxon>
        <taxon>Streptophyta</taxon>
        <taxon>Embryophyta</taxon>
        <taxon>Tracheophyta</taxon>
        <taxon>Spermatophyta</taxon>
        <taxon>Magnoliopsida</taxon>
        <taxon>eudicotyledons</taxon>
        <taxon>Gunneridae</taxon>
        <taxon>Pentapetalae</taxon>
        <taxon>rosids</taxon>
        <taxon>fabids</taxon>
        <taxon>Fabales</taxon>
        <taxon>Fabaceae</taxon>
        <taxon>Cercidoideae</taxon>
        <taxon>Cercideae</taxon>
        <taxon>Bauhiniinae</taxon>
        <taxon>Bauhinia</taxon>
    </lineage>
</organism>
<keyword evidence="2" id="KW-1185">Reference proteome</keyword>
<sequence>MMDGVALSIKGCGVQPMYDAKNEHVIASSSTRSRNEKELEALVIPPIKKYMFSTVSLTTSTNWKNQGKDLIDILSLQLLDRISNSHLSLCSHCLTSNANGDFIV</sequence>
<evidence type="ECO:0000313" key="1">
    <source>
        <dbReference type="EMBL" id="KAI4318129.1"/>
    </source>
</evidence>
<accession>A0ACB9M453</accession>
<proteinExistence type="predicted"/>
<dbReference type="Proteomes" id="UP000828941">
    <property type="component" value="Chromosome 10"/>
</dbReference>
<evidence type="ECO:0000313" key="2">
    <source>
        <dbReference type="Proteomes" id="UP000828941"/>
    </source>
</evidence>
<reference evidence="1 2" key="1">
    <citation type="journal article" date="2022" name="DNA Res.">
        <title>Chromosomal-level genome assembly of the orchid tree Bauhinia variegata (Leguminosae; Cercidoideae) supports the allotetraploid origin hypothesis of Bauhinia.</title>
        <authorList>
            <person name="Zhong Y."/>
            <person name="Chen Y."/>
            <person name="Zheng D."/>
            <person name="Pang J."/>
            <person name="Liu Y."/>
            <person name="Luo S."/>
            <person name="Meng S."/>
            <person name="Qian L."/>
            <person name="Wei D."/>
            <person name="Dai S."/>
            <person name="Zhou R."/>
        </authorList>
    </citation>
    <scope>NUCLEOTIDE SEQUENCE [LARGE SCALE GENOMIC DNA]</scope>
    <source>
        <strain evidence="1">BV-YZ2020</strain>
    </source>
</reference>
<name>A0ACB9M453_BAUVA</name>
<protein>
    <submittedName>
        <fullName evidence="1">Uncharacterized protein</fullName>
    </submittedName>
</protein>
<dbReference type="EMBL" id="CM039435">
    <property type="protein sequence ID" value="KAI4318129.1"/>
    <property type="molecule type" value="Genomic_DNA"/>
</dbReference>
<gene>
    <name evidence="1" type="ORF">L6164_025935</name>
</gene>
<comment type="caution">
    <text evidence="1">The sequence shown here is derived from an EMBL/GenBank/DDBJ whole genome shotgun (WGS) entry which is preliminary data.</text>
</comment>